<proteinExistence type="predicted"/>
<protein>
    <submittedName>
        <fullName evidence="2">Ribonuclease H domain</fullName>
    </submittedName>
</protein>
<dbReference type="EMBL" id="JBAMMX010000002">
    <property type="protein sequence ID" value="KAK6945818.1"/>
    <property type="molecule type" value="Genomic_DNA"/>
</dbReference>
<reference evidence="2 3" key="1">
    <citation type="submission" date="2023-12" db="EMBL/GenBank/DDBJ databases">
        <title>A high-quality genome assembly for Dillenia turbinata (Dilleniales).</title>
        <authorList>
            <person name="Chanderbali A."/>
        </authorList>
    </citation>
    <scope>NUCLEOTIDE SEQUENCE [LARGE SCALE GENOMIC DNA]</scope>
    <source>
        <strain evidence="2">LSX21</strain>
        <tissue evidence="2">Leaf</tissue>
    </source>
</reference>
<dbReference type="GO" id="GO:0003676">
    <property type="term" value="F:nucleic acid binding"/>
    <property type="evidence" value="ECO:0007669"/>
    <property type="project" value="InterPro"/>
</dbReference>
<dbReference type="AlphaFoldDB" id="A0AAN8W3U7"/>
<accession>A0AAN8W3U7</accession>
<comment type="caution">
    <text evidence="2">The sequence shown here is derived from an EMBL/GenBank/DDBJ whole genome shotgun (WGS) entry which is preliminary data.</text>
</comment>
<sequence>MAGLRSLLIGSTSQTASSTAGFLHDSSGSWLKGFIFEGGYFSSLKAEFLGIFNGANLDMGCSAGYHNVIMESDSKLAVDKLKKSPAVSDPDYFVMIASCRSLLPRQWR</sequence>
<dbReference type="InterPro" id="IPR002156">
    <property type="entry name" value="RNaseH_domain"/>
</dbReference>
<feature type="domain" description="RNase H type-1" evidence="1">
    <location>
        <begin position="13"/>
        <end position="107"/>
    </location>
</feature>
<dbReference type="CDD" id="cd06222">
    <property type="entry name" value="RNase_H_like"/>
    <property type="match status" value="1"/>
</dbReference>
<dbReference type="Pfam" id="PF13456">
    <property type="entry name" value="RVT_3"/>
    <property type="match status" value="1"/>
</dbReference>
<organism evidence="2 3">
    <name type="scientific">Dillenia turbinata</name>
    <dbReference type="NCBI Taxonomy" id="194707"/>
    <lineage>
        <taxon>Eukaryota</taxon>
        <taxon>Viridiplantae</taxon>
        <taxon>Streptophyta</taxon>
        <taxon>Embryophyta</taxon>
        <taxon>Tracheophyta</taxon>
        <taxon>Spermatophyta</taxon>
        <taxon>Magnoliopsida</taxon>
        <taxon>eudicotyledons</taxon>
        <taxon>Gunneridae</taxon>
        <taxon>Pentapetalae</taxon>
        <taxon>Dilleniales</taxon>
        <taxon>Dilleniaceae</taxon>
        <taxon>Dillenia</taxon>
    </lineage>
</organism>
<gene>
    <name evidence="2" type="ORF">RJ641_013362</name>
</gene>
<evidence type="ECO:0000313" key="2">
    <source>
        <dbReference type="EMBL" id="KAK6945818.1"/>
    </source>
</evidence>
<dbReference type="InterPro" id="IPR044730">
    <property type="entry name" value="RNase_H-like_dom_plant"/>
</dbReference>
<evidence type="ECO:0000313" key="3">
    <source>
        <dbReference type="Proteomes" id="UP001370490"/>
    </source>
</evidence>
<dbReference type="Proteomes" id="UP001370490">
    <property type="component" value="Unassembled WGS sequence"/>
</dbReference>
<dbReference type="GO" id="GO:0004523">
    <property type="term" value="F:RNA-DNA hybrid ribonuclease activity"/>
    <property type="evidence" value="ECO:0007669"/>
    <property type="project" value="InterPro"/>
</dbReference>
<keyword evidence="3" id="KW-1185">Reference proteome</keyword>
<evidence type="ECO:0000259" key="1">
    <source>
        <dbReference type="Pfam" id="PF13456"/>
    </source>
</evidence>
<name>A0AAN8W3U7_9MAGN</name>